<keyword evidence="3" id="KW-1185">Reference proteome</keyword>
<dbReference type="AlphaFoldDB" id="A0AAE0VKW4"/>
<reference evidence="2" key="3">
    <citation type="submission" date="2023-05" db="EMBL/GenBank/DDBJ databases">
        <authorList>
            <person name="Smith C.H."/>
        </authorList>
    </citation>
    <scope>NUCLEOTIDE SEQUENCE</scope>
    <source>
        <strain evidence="2">CHS0354</strain>
        <tissue evidence="2">Mantle</tissue>
    </source>
</reference>
<comment type="caution">
    <text evidence="2">The sequence shown here is derived from an EMBL/GenBank/DDBJ whole genome shotgun (WGS) entry which is preliminary data.</text>
</comment>
<dbReference type="Proteomes" id="UP001195483">
    <property type="component" value="Unassembled WGS sequence"/>
</dbReference>
<dbReference type="Gene3D" id="1.10.418.10">
    <property type="entry name" value="Calponin-like domain"/>
    <property type="match status" value="2"/>
</dbReference>
<name>A0AAE0VKW4_9BIVA</name>
<evidence type="ECO:0000313" key="3">
    <source>
        <dbReference type="Proteomes" id="UP001195483"/>
    </source>
</evidence>
<dbReference type="PANTHER" id="PTHR38537">
    <property type="entry name" value="JITTERBUG, ISOFORM N"/>
    <property type="match status" value="1"/>
</dbReference>
<reference evidence="2" key="1">
    <citation type="journal article" date="2021" name="Genome Biol. Evol.">
        <title>A High-Quality Reference Genome for a Parasitic Bivalve with Doubly Uniparental Inheritance (Bivalvia: Unionida).</title>
        <authorList>
            <person name="Smith C.H."/>
        </authorList>
    </citation>
    <scope>NUCLEOTIDE SEQUENCE</scope>
    <source>
        <strain evidence="2">CHS0354</strain>
    </source>
</reference>
<organism evidence="2 3">
    <name type="scientific">Potamilus streckersoni</name>
    <dbReference type="NCBI Taxonomy" id="2493646"/>
    <lineage>
        <taxon>Eukaryota</taxon>
        <taxon>Metazoa</taxon>
        <taxon>Spiralia</taxon>
        <taxon>Lophotrochozoa</taxon>
        <taxon>Mollusca</taxon>
        <taxon>Bivalvia</taxon>
        <taxon>Autobranchia</taxon>
        <taxon>Heteroconchia</taxon>
        <taxon>Palaeoheterodonta</taxon>
        <taxon>Unionida</taxon>
        <taxon>Unionoidea</taxon>
        <taxon>Unionidae</taxon>
        <taxon>Ambleminae</taxon>
        <taxon>Lampsilini</taxon>
        <taxon>Potamilus</taxon>
    </lineage>
</organism>
<gene>
    <name evidence="2" type="ORF">CHS0354_022614</name>
</gene>
<dbReference type="InterPro" id="IPR036872">
    <property type="entry name" value="CH_dom_sf"/>
</dbReference>
<evidence type="ECO:0000313" key="2">
    <source>
        <dbReference type="EMBL" id="KAK3581684.1"/>
    </source>
</evidence>
<proteinExistence type="predicted"/>
<dbReference type="InterPro" id="IPR044801">
    <property type="entry name" value="Filamin"/>
</dbReference>
<dbReference type="GO" id="GO:0051015">
    <property type="term" value="F:actin filament binding"/>
    <property type="evidence" value="ECO:0007669"/>
    <property type="project" value="InterPro"/>
</dbReference>
<sequence length="88" mass="10194">MISEITNIYVFLLENLDLRRKANINSSHITEGNTKLIMALIWQLVLRYQIGLSNIQHRGWLLAWMQAVLPECKITNLTTDWNSGIVLQ</sequence>
<dbReference type="GO" id="GO:0030036">
    <property type="term" value="P:actin cytoskeleton organization"/>
    <property type="evidence" value="ECO:0007669"/>
    <property type="project" value="InterPro"/>
</dbReference>
<dbReference type="PANTHER" id="PTHR38537:SF13">
    <property type="entry name" value="JITTERBUG, ISOFORM N"/>
    <property type="match status" value="1"/>
</dbReference>
<dbReference type="SUPFAM" id="SSF47576">
    <property type="entry name" value="Calponin-homology domain, CH-domain"/>
    <property type="match status" value="1"/>
</dbReference>
<accession>A0AAE0VKW4</accession>
<dbReference type="EMBL" id="JAEAOA010001373">
    <property type="protein sequence ID" value="KAK3581684.1"/>
    <property type="molecule type" value="Genomic_DNA"/>
</dbReference>
<keyword evidence="1" id="KW-0677">Repeat</keyword>
<reference evidence="2" key="2">
    <citation type="journal article" date="2021" name="Genome Biol. Evol.">
        <title>Developing a high-quality reference genome for a parasitic bivalve with doubly uniparental inheritance (Bivalvia: Unionida).</title>
        <authorList>
            <person name="Smith C.H."/>
        </authorList>
    </citation>
    <scope>NUCLEOTIDE SEQUENCE</scope>
    <source>
        <strain evidence="2">CHS0354</strain>
        <tissue evidence="2">Mantle</tissue>
    </source>
</reference>
<evidence type="ECO:0000256" key="1">
    <source>
        <dbReference type="ARBA" id="ARBA00022737"/>
    </source>
</evidence>
<protein>
    <submittedName>
        <fullName evidence="2">Uncharacterized protein</fullName>
    </submittedName>
</protein>